<gene>
    <name evidence="1" type="ORF">CXU22_02865</name>
</gene>
<protein>
    <submittedName>
        <fullName evidence="1">Uncharacterized protein</fullName>
    </submittedName>
</protein>
<proteinExistence type="predicted"/>
<accession>A0A2N8HFP9</accession>
<evidence type="ECO:0000313" key="1">
    <source>
        <dbReference type="EMBL" id="PNC19218.1"/>
    </source>
</evidence>
<dbReference type="AlphaFoldDB" id="A0A2N8HFP9"/>
<dbReference type="Proteomes" id="UP000236000">
    <property type="component" value="Unassembled WGS sequence"/>
</dbReference>
<name>A0A2N8HFP9_9BACT</name>
<organism evidence="1 2">
    <name type="scientific">Akkermansia muciniphila</name>
    <dbReference type="NCBI Taxonomy" id="239935"/>
    <lineage>
        <taxon>Bacteria</taxon>
        <taxon>Pseudomonadati</taxon>
        <taxon>Verrucomicrobiota</taxon>
        <taxon>Verrucomicrobiia</taxon>
        <taxon>Verrucomicrobiales</taxon>
        <taxon>Akkermansiaceae</taxon>
        <taxon>Akkermansia</taxon>
    </lineage>
</organism>
<comment type="caution">
    <text evidence="1">The sequence shown here is derived from an EMBL/GenBank/DDBJ whole genome shotgun (WGS) entry which is preliminary data.</text>
</comment>
<reference evidence="1 2" key="1">
    <citation type="journal article" date="2017" name="BMC Genomics">
        <title>Genome sequencing of 39 Akkermansia muciniphila isolates reveals its population structure, genomic and functional diverisity, and global distribution in mammalian gut microbiotas.</title>
        <authorList>
            <person name="Guo X."/>
            <person name="Li S."/>
            <person name="Zhang J."/>
            <person name="Wu F."/>
            <person name="Li X."/>
            <person name="Wu D."/>
            <person name="Zhang M."/>
            <person name="Ou Z."/>
            <person name="Jie Z."/>
            <person name="Yan Q."/>
            <person name="Li P."/>
            <person name="Yi J."/>
            <person name="Peng Y."/>
        </authorList>
    </citation>
    <scope>NUCLEOTIDE SEQUENCE [LARGE SCALE GENOMIC DNA]</scope>
    <source>
        <strain evidence="1 2">GP24</strain>
    </source>
</reference>
<evidence type="ECO:0000313" key="2">
    <source>
        <dbReference type="Proteomes" id="UP000236000"/>
    </source>
</evidence>
<dbReference type="EMBL" id="PJKA01000005">
    <property type="protein sequence ID" value="PNC19218.1"/>
    <property type="molecule type" value="Genomic_DNA"/>
</dbReference>
<sequence>MLHEHGEEASRVVGCLPGSNHFAMSGHLDHSPDLASFAGLVHTLYGRVDYLLTCEDAGVEVKGLNCSARSRLAVLLEHVFISGAMVVHMVSRSRREGRRRKESRKGGTGMEDCLNRSDIRMNRVVIHRPVFRHVSNSRLASSACAAALFLCGSEGRHIHREYLVVNGRRAAWRHGFRPETPLFFLKSYLEFCSACSRTVFLDA</sequence>